<name>A0A409X956_PSICY</name>
<dbReference type="Pfam" id="PF17667">
    <property type="entry name" value="Pkinase_fungal"/>
    <property type="match status" value="1"/>
</dbReference>
<dbReference type="SUPFAM" id="SSF56112">
    <property type="entry name" value="Protein kinase-like (PK-like)"/>
    <property type="match status" value="1"/>
</dbReference>
<dbReference type="PANTHER" id="PTHR38248">
    <property type="entry name" value="FUNK1 6"/>
    <property type="match status" value="1"/>
</dbReference>
<dbReference type="AlphaFoldDB" id="A0A409X956"/>
<feature type="domain" description="Fungal-type protein kinase" evidence="2">
    <location>
        <begin position="182"/>
        <end position="583"/>
    </location>
</feature>
<feature type="compositionally biased region" description="Acidic residues" evidence="1">
    <location>
        <begin position="716"/>
        <end position="728"/>
    </location>
</feature>
<dbReference type="InParanoid" id="A0A409X956"/>
<protein>
    <recommendedName>
        <fullName evidence="2">Fungal-type protein kinase domain-containing protein</fullName>
    </recommendedName>
</protein>
<dbReference type="GO" id="GO:0004672">
    <property type="term" value="F:protein kinase activity"/>
    <property type="evidence" value="ECO:0007669"/>
    <property type="project" value="InterPro"/>
</dbReference>
<organism evidence="3 4">
    <name type="scientific">Psilocybe cyanescens</name>
    <dbReference type="NCBI Taxonomy" id="93625"/>
    <lineage>
        <taxon>Eukaryota</taxon>
        <taxon>Fungi</taxon>
        <taxon>Dikarya</taxon>
        <taxon>Basidiomycota</taxon>
        <taxon>Agaricomycotina</taxon>
        <taxon>Agaricomycetes</taxon>
        <taxon>Agaricomycetidae</taxon>
        <taxon>Agaricales</taxon>
        <taxon>Agaricineae</taxon>
        <taxon>Strophariaceae</taxon>
        <taxon>Psilocybe</taxon>
    </lineage>
</organism>
<gene>
    <name evidence="3" type="ORF">CVT25_002078</name>
</gene>
<feature type="region of interest" description="Disordered" evidence="1">
    <location>
        <begin position="689"/>
        <end position="766"/>
    </location>
</feature>
<dbReference type="Gene3D" id="1.10.510.10">
    <property type="entry name" value="Transferase(Phosphotransferase) domain 1"/>
    <property type="match status" value="1"/>
</dbReference>
<dbReference type="PANTHER" id="PTHR38248:SF2">
    <property type="entry name" value="FUNK1 11"/>
    <property type="match status" value="1"/>
</dbReference>
<dbReference type="InterPro" id="IPR011009">
    <property type="entry name" value="Kinase-like_dom_sf"/>
</dbReference>
<feature type="region of interest" description="Disordered" evidence="1">
    <location>
        <begin position="148"/>
        <end position="173"/>
    </location>
</feature>
<feature type="compositionally biased region" description="Polar residues" evidence="1">
    <location>
        <begin position="747"/>
        <end position="766"/>
    </location>
</feature>
<dbReference type="InterPro" id="IPR040976">
    <property type="entry name" value="Pkinase_fungal"/>
</dbReference>
<dbReference type="Proteomes" id="UP000283269">
    <property type="component" value="Unassembled WGS sequence"/>
</dbReference>
<keyword evidence="4" id="KW-1185">Reference proteome</keyword>
<comment type="caution">
    <text evidence="3">The sequence shown here is derived from an EMBL/GenBank/DDBJ whole genome shotgun (WGS) entry which is preliminary data.</text>
</comment>
<dbReference type="PROSITE" id="PS00109">
    <property type="entry name" value="PROTEIN_KINASE_TYR"/>
    <property type="match status" value="1"/>
</dbReference>
<sequence length="766" mass="85912">MSNSSQHSVALKTAQEPRTTPEPVTPPPHPHPKFQTTPFIRKLSGNPTTKKSLKHIQMDPALKEELAGSQLVHVEGLIEHLFPDSLFPVQFEKLEDAVRRKHWSASLKNWNNYNPILFTSTTKTKTGTGETALATFLDEISKTLLNTCGKSKPPQPRSWISESQKSLTGGPDARRKPDVCLLEKGQDLTWSSVLAVVELKSRRAEAGKALVRLTNHAFMAFSTQDERRFFIGVSVCFTDICVYIFDRSGVIGSKPFDMRKNSNLLIRVIAGLVLGSVDLIGLDSSIRHGEDGTRYITIARLEYELTKTLFISDSIRGRSTVCWQARRNNTDYIIKNTWSDNLRIQTEADILRLAKDVDGIAHLVAAGMVRLNGKVDSTANIRACICEDYHLKALYDKLEVRLHRRLVTFPVADKLTSFKSKRELLTVLISAIEAHGRLVDKHILHRDISIANIMIYRPKVNSTSADQSVETVQTIEDCASEASPSPVDSSANLLSISSNQCSTLTPAQATLSQAATGILIDLDYALITHDAQGNKLKRQSDATGHRTGTLPFMATRILIGLKPGEEHEARHDLESFFYVLLWITLQYAGPDDAERQDLNIEDDEDINPWIEGKTVQRLGRAKFMAMATQHIFQDVVTSKCTKYFADLVPCLEELREIFFPYFNPKDPKPTPPPTHRDIIEILRKHMQPLPENDNWSRENDPIGYGSITRKRKVDNVEEEDEDDEEQSADYDSPPQPATPKRAKTAPSRMTGQPSRKSSRIQSMAPS</sequence>
<reference evidence="3 4" key="1">
    <citation type="journal article" date="2018" name="Evol. Lett.">
        <title>Horizontal gene cluster transfer increased hallucinogenic mushroom diversity.</title>
        <authorList>
            <person name="Reynolds H.T."/>
            <person name="Vijayakumar V."/>
            <person name="Gluck-Thaler E."/>
            <person name="Korotkin H.B."/>
            <person name="Matheny P.B."/>
            <person name="Slot J.C."/>
        </authorList>
    </citation>
    <scope>NUCLEOTIDE SEQUENCE [LARGE SCALE GENOMIC DNA]</scope>
    <source>
        <strain evidence="3 4">2631</strain>
    </source>
</reference>
<evidence type="ECO:0000313" key="4">
    <source>
        <dbReference type="Proteomes" id="UP000283269"/>
    </source>
</evidence>
<feature type="compositionally biased region" description="Polar residues" evidence="1">
    <location>
        <begin position="158"/>
        <end position="167"/>
    </location>
</feature>
<dbReference type="InterPro" id="IPR008266">
    <property type="entry name" value="Tyr_kinase_AS"/>
</dbReference>
<evidence type="ECO:0000259" key="2">
    <source>
        <dbReference type="Pfam" id="PF17667"/>
    </source>
</evidence>
<proteinExistence type="predicted"/>
<evidence type="ECO:0000256" key="1">
    <source>
        <dbReference type="SAM" id="MobiDB-lite"/>
    </source>
</evidence>
<dbReference type="OrthoDB" id="2749836at2759"/>
<feature type="region of interest" description="Disordered" evidence="1">
    <location>
        <begin position="1"/>
        <end position="41"/>
    </location>
</feature>
<dbReference type="STRING" id="93625.A0A409X956"/>
<accession>A0A409X956</accession>
<dbReference type="EMBL" id="NHYD01002305">
    <property type="protein sequence ID" value="PPQ87328.1"/>
    <property type="molecule type" value="Genomic_DNA"/>
</dbReference>
<evidence type="ECO:0000313" key="3">
    <source>
        <dbReference type="EMBL" id="PPQ87328.1"/>
    </source>
</evidence>